<dbReference type="Proteomes" id="UP000325849">
    <property type="component" value="Unassembled WGS sequence"/>
</dbReference>
<dbReference type="OrthoDB" id="4271501at2"/>
<protein>
    <submittedName>
        <fullName evidence="1">Uncharacterized protein</fullName>
    </submittedName>
</protein>
<dbReference type="EMBL" id="VJZD01000022">
    <property type="protein sequence ID" value="MPY31283.1"/>
    <property type="molecule type" value="Genomic_DNA"/>
</dbReference>
<reference evidence="1 2" key="1">
    <citation type="submission" date="2019-07" db="EMBL/GenBank/DDBJ databases">
        <title>New species of Amycolatopsis and Streptomyces.</title>
        <authorList>
            <person name="Duangmal K."/>
            <person name="Teo W.F.A."/>
            <person name="Lipun K."/>
        </authorList>
    </citation>
    <scope>NUCLEOTIDE SEQUENCE [LARGE SCALE GENOMIC DNA]</scope>
    <source>
        <strain evidence="1 2">NBRC 109810</strain>
    </source>
</reference>
<evidence type="ECO:0000313" key="2">
    <source>
        <dbReference type="Proteomes" id="UP000325849"/>
    </source>
</evidence>
<keyword evidence="2" id="KW-1185">Reference proteome</keyword>
<evidence type="ECO:0000313" key="1">
    <source>
        <dbReference type="EMBL" id="MPY31283.1"/>
    </source>
</evidence>
<comment type="caution">
    <text evidence="1">The sequence shown here is derived from an EMBL/GenBank/DDBJ whole genome shotgun (WGS) entry which is preliminary data.</text>
</comment>
<name>A0A5N8V7U7_9ACTN</name>
<dbReference type="RefSeq" id="WP_152886083.1">
    <property type="nucleotide sequence ID" value="NZ_VJZD01000022.1"/>
</dbReference>
<sequence>MPVWNEGPVATTRSPVVRYLHWGERVRSYIVAVGRSSWPHYGKCGGQSLWRVVSVGQVLSGCLRRAWADQRIRCTAPTPLYYVLTTLLRPDDLKVLTPAEVVDCPAHVLRQRDGTHHLVSSRDAHAFDDASG</sequence>
<proteinExistence type="predicted"/>
<dbReference type="AlphaFoldDB" id="A0A5N8V7U7"/>
<organism evidence="1 2">
    <name type="scientific">Streptomyces adustus</name>
    <dbReference type="NCBI Taxonomy" id="1609272"/>
    <lineage>
        <taxon>Bacteria</taxon>
        <taxon>Bacillati</taxon>
        <taxon>Actinomycetota</taxon>
        <taxon>Actinomycetes</taxon>
        <taxon>Kitasatosporales</taxon>
        <taxon>Streptomycetaceae</taxon>
        <taxon>Streptomyces</taxon>
    </lineage>
</organism>
<gene>
    <name evidence="1" type="ORF">FNH09_08205</name>
</gene>
<accession>A0A5N8V7U7</accession>